<dbReference type="InterPro" id="IPR041522">
    <property type="entry name" value="CdaR_GGDEF"/>
</dbReference>
<evidence type="ECO:0000259" key="3">
    <source>
        <dbReference type="Pfam" id="PF14361"/>
    </source>
</evidence>
<dbReference type="InterPro" id="IPR042070">
    <property type="entry name" value="PucR_C-HTH_sf"/>
</dbReference>
<dbReference type="Proteomes" id="UP001066327">
    <property type="component" value="Unassembled WGS sequence"/>
</dbReference>
<comment type="similarity">
    <text evidence="1">Belongs to the CdaR family.</text>
</comment>
<reference evidence="6" key="2">
    <citation type="submission" date="2023-07" db="EMBL/GenBank/DDBJ databases">
        <title>Genomic analysis of Rhodococcus opacus VOC-14 with glycol ethers degradation activity.</title>
        <authorList>
            <person name="Narkevich D.A."/>
            <person name="Hlushen A.M."/>
            <person name="Akhremchuk A.E."/>
            <person name="Sikolenko M.A."/>
            <person name="Valentovich L.N."/>
        </authorList>
    </citation>
    <scope>NUCLEOTIDE SEQUENCE</scope>
    <source>
        <strain evidence="6">VOC-14</strain>
        <plasmid evidence="6">pRho-VOC14-L</plasmid>
    </source>
</reference>
<dbReference type="AlphaFoldDB" id="A0AAX3YTA9"/>
<dbReference type="Gene3D" id="1.10.10.2840">
    <property type="entry name" value="PucR C-terminal helix-turn-helix domain"/>
    <property type="match status" value="1"/>
</dbReference>
<dbReference type="Pfam" id="PF14361">
    <property type="entry name" value="RsbRD_N"/>
    <property type="match status" value="1"/>
</dbReference>
<dbReference type="RefSeq" id="WP_269592897.1">
    <property type="nucleotide sequence ID" value="NZ_CP130956.1"/>
</dbReference>
<dbReference type="Pfam" id="PF17853">
    <property type="entry name" value="GGDEF_2"/>
    <property type="match status" value="1"/>
</dbReference>
<dbReference type="EMBL" id="CP130956">
    <property type="protein sequence ID" value="WLF52295.1"/>
    <property type="molecule type" value="Genomic_DNA"/>
</dbReference>
<dbReference type="InterPro" id="IPR051448">
    <property type="entry name" value="CdaR-like_regulators"/>
</dbReference>
<dbReference type="Pfam" id="PF13556">
    <property type="entry name" value="HTH_30"/>
    <property type="match status" value="1"/>
</dbReference>
<evidence type="ECO:0000259" key="4">
    <source>
        <dbReference type="Pfam" id="PF17853"/>
    </source>
</evidence>
<keyword evidence="7" id="KW-1185">Reference proteome</keyword>
<accession>A0AAX3YTA9</accession>
<protein>
    <submittedName>
        <fullName evidence="6">Helix-turn-helix domain-containing protein</fullName>
    </submittedName>
</protein>
<feature type="domain" description="PucR C-terminal helix-turn-helix" evidence="2">
    <location>
        <begin position="364"/>
        <end position="422"/>
    </location>
</feature>
<evidence type="ECO:0000313" key="6">
    <source>
        <dbReference type="EMBL" id="WLF52295.1"/>
    </source>
</evidence>
<dbReference type="InterPro" id="IPR025736">
    <property type="entry name" value="PucR_C-HTH_dom"/>
</dbReference>
<organism evidence="6 8">
    <name type="scientific">Rhodococcus opacus</name>
    <name type="common">Nocardia opaca</name>
    <dbReference type="NCBI Taxonomy" id="37919"/>
    <lineage>
        <taxon>Bacteria</taxon>
        <taxon>Bacillati</taxon>
        <taxon>Actinomycetota</taxon>
        <taxon>Actinomycetes</taxon>
        <taxon>Mycobacteriales</taxon>
        <taxon>Nocardiaceae</taxon>
        <taxon>Rhodococcus</taxon>
    </lineage>
</organism>
<proteinExistence type="inferred from homology"/>
<name>A0AAX3YTA9_RHOOP</name>
<evidence type="ECO:0000313" key="5">
    <source>
        <dbReference type="EMBL" id="MCZ4590188.1"/>
    </source>
</evidence>
<dbReference type="EMBL" id="JAPWIS010000043">
    <property type="protein sequence ID" value="MCZ4590188.1"/>
    <property type="molecule type" value="Genomic_DNA"/>
</dbReference>
<feature type="domain" description="CdaR GGDEF-like" evidence="4">
    <location>
        <begin position="191"/>
        <end position="313"/>
    </location>
</feature>
<dbReference type="Proteomes" id="UP001231166">
    <property type="component" value="Plasmid pRho-VOC14-L"/>
</dbReference>
<sequence length="424" mass="47488">MAEQSEDNAHRELDETALQPLIVELIEYLHRRAYEIGELIAQRYRENIVEYRSLPSGFIEQDVAPTARANLEAMLISLTDDDSAVSDRDEESTARYAPFRDSAVRRFHQGVPVQALLHAYRLWGHTVWEQVRQAPQIRNTPELGLVVAGKIMRHVDLVSTAVAQAYLEEASGVMRDREVVRRDLLEALISGNASSERIDRLSQYFGLPATARYTVVLVRSRQLSGFSPESLRKTLETVRHHLHPTEAGFLTGVRDEEVVAIYPLHQAASQQGMLREQADALAAMLPRFVIGVSRAHTGLGAVSGAYREAQDAIASTQVTDEKRAQFYADAMLDHIVASSPFKNVLYEDVIEPLEQYDRDHRADLVATLRAYCAAGFNLSVTAKTMVVQPNTVRYRLKRIHELTGQDPFVPNNLIILALALRAGP</sequence>
<evidence type="ECO:0000259" key="2">
    <source>
        <dbReference type="Pfam" id="PF13556"/>
    </source>
</evidence>
<gene>
    <name evidence="5" type="ORF">O4328_42360</name>
    <name evidence="6" type="ORF">Q5707_43675</name>
</gene>
<geneLocation type="plasmid" evidence="6 8">
    <name>pRho-VOC14-L</name>
</geneLocation>
<dbReference type="PANTHER" id="PTHR33744:SF7">
    <property type="entry name" value="PUCR FAMILY TRANSCRIPTIONAL REGULATOR"/>
    <property type="match status" value="1"/>
</dbReference>
<evidence type="ECO:0000313" key="7">
    <source>
        <dbReference type="Proteomes" id="UP001066327"/>
    </source>
</evidence>
<dbReference type="InterPro" id="IPR025751">
    <property type="entry name" value="RsbRD_N_dom"/>
</dbReference>
<feature type="domain" description="RsbT co-antagonist protein RsbRD N-terminal" evidence="3">
    <location>
        <begin position="36"/>
        <end position="180"/>
    </location>
</feature>
<dbReference type="PANTHER" id="PTHR33744">
    <property type="entry name" value="CARBOHYDRATE DIACID REGULATOR"/>
    <property type="match status" value="1"/>
</dbReference>
<reference evidence="5" key="1">
    <citation type="submission" date="2022-12" db="EMBL/GenBank/DDBJ databases">
        <authorList>
            <person name="Krivoruchko A.V."/>
            <person name="Elkin A."/>
        </authorList>
    </citation>
    <scope>NUCLEOTIDE SEQUENCE</scope>
    <source>
        <strain evidence="5">IEGM 249</strain>
    </source>
</reference>
<evidence type="ECO:0000256" key="1">
    <source>
        <dbReference type="ARBA" id="ARBA00006754"/>
    </source>
</evidence>
<evidence type="ECO:0000313" key="8">
    <source>
        <dbReference type="Proteomes" id="UP001231166"/>
    </source>
</evidence>
<keyword evidence="6" id="KW-0614">Plasmid</keyword>